<name>A0A7Y0NJN7_9GAMM</name>
<dbReference type="InterPro" id="IPR046667">
    <property type="entry name" value="DUF6537"/>
</dbReference>
<evidence type="ECO:0000259" key="3">
    <source>
        <dbReference type="Pfam" id="PF20169"/>
    </source>
</evidence>
<dbReference type="RefSeq" id="WP_135954078.1">
    <property type="nucleotide sequence ID" value="NZ_JABCKY010000001.1"/>
</dbReference>
<keyword evidence="1" id="KW-0560">Oxidoreductase</keyword>
<keyword evidence="5" id="KW-1185">Reference proteome</keyword>
<evidence type="ECO:0000313" key="4">
    <source>
        <dbReference type="EMBL" id="NMT62711.1"/>
    </source>
</evidence>
<gene>
    <name evidence="4" type="ORF">HIU99_03785</name>
</gene>
<accession>A0A7Y0NJN7</accession>
<dbReference type="OrthoDB" id="6135558at2"/>
<comment type="caution">
    <text evidence="4">The sequence shown here is derived from an EMBL/GenBank/DDBJ whole genome shotgun (WGS) entry which is preliminary data.</text>
</comment>
<dbReference type="Gene3D" id="3.40.920.10">
    <property type="entry name" value="Pyruvate-ferredoxin oxidoreductase, PFOR, domain III"/>
    <property type="match status" value="1"/>
</dbReference>
<keyword evidence="4" id="KW-0670">Pyruvate</keyword>
<dbReference type="Pfam" id="PF01558">
    <property type="entry name" value="POR"/>
    <property type="match status" value="1"/>
</dbReference>
<evidence type="ECO:0000313" key="5">
    <source>
        <dbReference type="Proteomes" id="UP000567186"/>
    </source>
</evidence>
<dbReference type="InterPro" id="IPR019752">
    <property type="entry name" value="Pyrv/ketoisovalerate_OxRed_cat"/>
</dbReference>
<dbReference type="NCBIfam" id="NF006179">
    <property type="entry name" value="PRK08312.1"/>
    <property type="match status" value="1"/>
</dbReference>
<reference evidence="4 5" key="1">
    <citation type="submission" date="2020-04" db="EMBL/GenBank/DDBJ databases">
        <title>Marinobacter oceani sp. nov., isolated from marine solar saltern.</title>
        <authorList>
            <person name="Chen X.-Y."/>
        </authorList>
    </citation>
    <scope>NUCLEOTIDE SEQUENCE [LARGE SCALE GENOMIC DNA]</scope>
    <source>
        <strain evidence="4 5">W62</strain>
    </source>
</reference>
<dbReference type="InterPro" id="IPR002869">
    <property type="entry name" value="Pyrv_flavodox_OxRed_cen"/>
</dbReference>
<proteinExistence type="predicted"/>
<dbReference type="EMBL" id="JABCKY010000001">
    <property type="protein sequence ID" value="NMT62711.1"/>
    <property type="molecule type" value="Genomic_DNA"/>
</dbReference>
<evidence type="ECO:0000256" key="1">
    <source>
        <dbReference type="ARBA" id="ARBA00023002"/>
    </source>
</evidence>
<feature type="domain" description="DUF6537" evidence="3">
    <location>
        <begin position="255"/>
        <end position="472"/>
    </location>
</feature>
<feature type="domain" description="Pyruvate/ketoisovalerate oxidoreductase catalytic" evidence="2">
    <location>
        <begin position="16"/>
        <end position="206"/>
    </location>
</feature>
<dbReference type="Pfam" id="PF20169">
    <property type="entry name" value="DUF6537"/>
    <property type="match status" value="1"/>
</dbReference>
<sequence>MSTGTRPITVAILAMGGQGGGVLSDWIVDLAEHNGYLAQATSVPGVAQRTGATIYYLEMFPEADAKQRGRDPVLALMPMEGDVDVVIAAELMEAGRAISRGMVTSDRTSLIASTHRDYAIGEKMALGDGLLDHTRVIEAGEEAARHFVYFDMAALAESEGSVISSVLFGALAGAKALPFPRKAYEDAIRRSGIGVEASLKAFSASYDKACKGSEQPVSGKGEVGHYVPPQGNAVQKHHPAVAALLDRVRRLPSSVQDLAVEGVRRQIDYQDPEYAGLYLDRLESVSQLDRRYGGEAHGYELSRETARYLALWMAYEDTIRVADLKTRSTRFQRFRNEVQAKDDQVVHVTEFMHPRVEEICDTLPAVLGQWILDTGWVRGLIGRFTTKGRLMRTSTALGFSILFVTARLRRWRRGTLRYRAEQARIDEWLAHVHDLVPVDYSLALEVVRCQRLVKGYGDTFERGLRSLQLILAELKQIKHCEQPAAIVDRLREAALADEGGDNLRRELAKLKKDSSAGPAAISPEGLAHV</sequence>
<dbReference type="Proteomes" id="UP000567186">
    <property type="component" value="Unassembled WGS sequence"/>
</dbReference>
<dbReference type="AlphaFoldDB" id="A0A7Y0NJN7"/>
<organism evidence="4 5">
    <name type="scientific">Marinobacter orientalis</name>
    <dbReference type="NCBI Taxonomy" id="1928859"/>
    <lineage>
        <taxon>Bacteria</taxon>
        <taxon>Pseudomonadati</taxon>
        <taxon>Pseudomonadota</taxon>
        <taxon>Gammaproteobacteria</taxon>
        <taxon>Pseudomonadales</taxon>
        <taxon>Marinobacteraceae</taxon>
        <taxon>Marinobacter</taxon>
    </lineage>
</organism>
<dbReference type="GO" id="GO:0016903">
    <property type="term" value="F:oxidoreductase activity, acting on the aldehyde or oxo group of donors"/>
    <property type="evidence" value="ECO:0007669"/>
    <property type="project" value="InterPro"/>
</dbReference>
<protein>
    <submittedName>
        <fullName evidence="4">Indolepyruvate oxidoreductase subunit beta family protein</fullName>
    </submittedName>
</protein>
<evidence type="ECO:0000259" key="2">
    <source>
        <dbReference type="Pfam" id="PF01558"/>
    </source>
</evidence>